<proteinExistence type="predicted"/>
<keyword evidence="2" id="KW-1185">Reference proteome</keyword>
<dbReference type="Proteomes" id="UP000008022">
    <property type="component" value="Unassembled WGS sequence"/>
</dbReference>
<evidence type="ECO:0000313" key="2">
    <source>
        <dbReference type="Proteomes" id="UP000008022"/>
    </source>
</evidence>
<dbReference type="AlphaFoldDB" id="A0A0E0MVE4"/>
<name>A0A0E0MVE4_ORYRU</name>
<protein>
    <submittedName>
        <fullName evidence="1">Uncharacterized protein</fullName>
    </submittedName>
</protein>
<sequence>MTFSAVAAAVALDDCGLSVSARFSARRRQIRQRWTPAAALGVAAAWEYGRKRISSAAVRLVTDDFESPVTGEGPLESQIELIKITLVPISNPLRPEPSRCLHPNSIAFTSPSASLAPPSPPQLPLTRRRRLVLHLRTPAEVASIGCKWWSGTSDNLPVMGLGPWPHLLRPPVKAVTCKAIRDETLYPVTDEKIWRSDFA</sequence>
<accession>A0A0E0MVE4</accession>
<dbReference type="HOGENOM" id="CLU_1557726_0_0_1"/>
<reference evidence="1" key="2">
    <citation type="submission" date="2015-06" db="UniProtKB">
        <authorList>
            <consortium name="EnsemblPlants"/>
        </authorList>
    </citation>
    <scope>IDENTIFICATION</scope>
</reference>
<dbReference type="OMA" id="ASIGCKW"/>
<reference evidence="2" key="1">
    <citation type="submission" date="2013-06" db="EMBL/GenBank/DDBJ databases">
        <authorList>
            <person name="Zhao Q."/>
        </authorList>
    </citation>
    <scope>NUCLEOTIDE SEQUENCE</scope>
    <source>
        <strain evidence="2">cv. W1943</strain>
    </source>
</reference>
<organism evidence="1 2">
    <name type="scientific">Oryza rufipogon</name>
    <name type="common">Brownbeard rice</name>
    <name type="synonym">Asian wild rice</name>
    <dbReference type="NCBI Taxonomy" id="4529"/>
    <lineage>
        <taxon>Eukaryota</taxon>
        <taxon>Viridiplantae</taxon>
        <taxon>Streptophyta</taxon>
        <taxon>Embryophyta</taxon>
        <taxon>Tracheophyta</taxon>
        <taxon>Spermatophyta</taxon>
        <taxon>Magnoliopsida</taxon>
        <taxon>Liliopsida</taxon>
        <taxon>Poales</taxon>
        <taxon>Poaceae</taxon>
        <taxon>BOP clade</taxon>
        <taxon>Oryzoideae</taxon>
        <taxon>Oryzeae</taxon>
        <taxon>Oryzinae</taxon>
        <taxon>Oryza</taxon>
    </lineage>
</organism>
<dbReference type="EnsemblPlants" id="ORUFI01G14340.1">
    <property type="protein sequence ID" value="ORUFI01G14340.1"/>
    <property type="gene ID" value="ORUFI01G14340"/>
</dbReference>
<dbReference type="Gramene" id="ORUFI01G14340.1">
    <property type="protein sequence ID" value="ORUFI01G14340.1"/>
    <property type="gene ID" value="ORUFI01G14340"/>
</dbReference>
<evidence type="ECO:0000313" key="1">
    <source>
        <dbReference type="EnsemblPlants" id="ORUFI01G14340.1"/>
    </source>
</evidence>